<dbReference type="EMBL" id="BAAABL010000059">
    <property type="protein sequence ID" value="GAA0306186.1"/>
    <property type="molecule type" value="Genomic_DNA"/>
</dbReference>
<reference evidence="7 8" key="1">
    <citation type="journal article" date="2019" name="Int. J. Syst. Evol. Microbiol.">
        <title>The Global Catalogue of Microorganisms (GCM) 10K type strain sequencing project: providing services to taxonomists for standard genome sequencing and annotation.</title>
        <authorList>
            <consortium name="The Broad Institute Genomics Platform"/>
            <consortium name="The Broad Institute Genome Sequencing Center for Infectious Disease"/>
            <person name="Wu L."/>
            <person name="Ma J."/>
        </authorList>
    </citation>
    <scope>NUCLEOTIDE SEQUENCE [LARGE SCALE GENOMIC DNA]</scope>
    <source>
        <strain evidence="7 8">JCM 16330</strain>
    </source>
</reference>
<dbReference type="RefSeq" id="WP_211312175.1">
    <property type="nucleotide sequence ID" value="NZ_BAAABL010000059.1"/>
</dbReference>
<dbReference type="InterPro" id="IPR051169">
    <property type="entry name" value="NADH-Q_oxidoreductase"/>
</dbReference>
<evidence type="ECO:0000256" key="2">
    <source>
        <dbReference type="ARBA" id="ARBA00005272"/>
    </source>
</evidence>
<sequence>MATRVVVLGAGYAGAGAINSLQKHLPERVELMWVAENDYHFVLHESHRIIRDAGVQDKLTIPVGEIADPGTEFIQGEVVDVDVDERVVELADDSTVEYDYVLVAIGSETATYGIEGMDEYPLTLKSRADALEIHEQVREAARDATRDDPAQVVVGGAGLSGIQSAGEVAEFRDKNHAPIDVTLVEALPEIFPPGNPEVQGALRHRLEGRDIDILTDDPITAATADHIEFDERDDLDYDVFLWTGGVTGPSELSDVDLEKEHNRLKAGSNLRTEDDRVFAIGDNSLVDQGENPAPPTAQAAWQAADVVGKNIAAAIEGHPLTRWTYEDQGTLISIGEEAVAHQVSFNGIDSPIETFGGPAAKNLKKAAAARWINKITGPKRVVDAWGVL</sequence>
<dbReference type="AlphaFoldDB" id="A0AAV3S9Y1"/>
<dbReference type="Pfam" id="PF07992">
    <property type="entry name" value="Pyr_redox_2"/>
    <property type="match status" value="1"/>
</dbReference>
<dbReference type="Proteomes" id="UP001500837">
    <property type="component" value="Unassembled WGS sequence"/>
</dbReference>
<dbReference type="GO" id="GO:0019646">
    <property type="term" value="P:aerobic electron transport chain"/>
    <property type="evidence" value="ECO:0007669"/>
    <property type="project" value="TreeGrafter"/>
</dbReference>
<evidence type="ECO:0000313" key="7">
    <source>
        <dbReference type="EMBL" id="GAA0306186.1"/>
    </source>
</evidence>
<protein>
    <submittedName>
        <fullName evidence="7">NAD(P)/FAD-dependent oxidoreductase</fullName>
    </submittedName>
</protein>
<accession>A0AAV3S9Y1</accession>
<proteinExistence type="inferred from homology"/>
<dbReference type="SUPFAM" id="SSF51905">
    <property type="entry name" value="FAD/NAD(P)-binding domain"/>
    <property type="match status" value="2"/>
</dbReference>
<dbReference type="PRINTS" id="PR00368">
    <property type="entry name" value="FADPNR"/>
</dbReference>
<name>A0AAV3S9Y1_9EURY</name>
<gene>
    <name evidence="7" type="ORF">GCM10009066_20010</name>
</gene>
<dbReference type="Gene3D" id="3.50.50.100">
    <property type="match status" value="1"/>
</dbReference>
<comment type="cofactor">
    <cofactor evidence="1">
        <name>FAD</name>
        <dbReference type="ChEBI" id="CHEBI:57692"/>
    </cofactor>
</comment>
<evidence type="ECO:0000256" key="1">
    <source>
        <dbReference type="ARBA" id="ARBA00001974"/>
    </source>
</evidence>
<evidence type="ECO:0000256" key="5">
    <source>
        <dbReference type="ARBA" id="ARBA00023002"/>
    </source>
</evidence>
<dbReference type="InterPro" id="IPR023753">
    <property type="entry name" value="FAD/NAD-binding_dom"/>
</dbReference>
<dbReference type="InterPro" id="IPR036188">
    <property type="entry name" value="FAD/NAD-bd_sf"/>
</dbReference>
<comment type="caution">
    <text evidence="7">The sequence shown here is derived from an EMBL/GenBank/DDBJ whole genome shotgun (WGS) entry which is preliminary data.</text>
</comment>
<keyword evidence="4" id="KW-0274">FAD</keyword>
<evidence type="ECO:0000259" key="6">
    <source>
        <dbReference type="Pfam" id="PF07992"/>
    </source>
</evidence>
<evidence type="ECO:0000256" key="3">
    <source>
        <dbReference type="ARBA" id="ARBA00022630"/>
    </source>
</evidence>
<keyword evidence="3" id="KW-0285">Flavoprotein</keyword>
<dbReference type="PANTHER" id="PTHR42913">
    <property type="entry name" value="APOPTOSIS-INDUCING FACTOR 1"/>
    <property type="match status" value="1"/>
</dbReference>
<dbReference type="GO" id="GO:0003955">
    <property type="term" value="F:NAD(P)H dehydrogenase (quinone) activity"/>
    <property type="evidence" value="ECO:0007669"/>
    <property type="project" value="TreeGrafter"/>
</dbReference>
<dbReference type="PANTHER" id="PTHR42913:SF3">
    <property type="entry name" value="64 KDA MITOCHONDRIAL NADH DEHYDROGENASE (EUROFUNG)"/>
    <property type="match status" value="1"/>
</dbReference>
<evidence type="ECO:0000313" key="8">
    <source>
        <dbReference type="Proteomes" id="UP001500837"/>
    </source>
</evidence>
<organism evidence="7 8">
    <name type="scientific">Halarchaeum salinum</name>
    <dbReference type="NCBI Taxonomy" id="489912"/>
    <lineage>
        <taxon>Archaea</taxon>
        <taxon>Methanobacteriati</taxon>
        <taxon>Methanobacteriota</taxon>
        <taxon>Stenosarchaea group</taxon>
        <taxon>Halobacteria</taxon>
        <taxon>Halobacteriales</taxon>
        <taxon>Halobacteriaceae</taxon>
    </lineage>
</organism>
<comment type="similarity">
    <text evidence="2">Belongs to the NADH dehydrogenase family.</text>
</comment>
<evidence type="ECO:0000256" key="4">
    <source>
        <dbReference type="ARBA" id="ARBA00022827"/>
    </source>
</evidence>
<keyword evidence="5" id="KW-0560">Oxidoreductase</keyword>
<keyword evidence="8" id="KW-1185">Reference proteome</keyword>
<feature type="domain" description="FAD/NAD(P)-binding" evidence="6">
    <location>
        <begin position="4"/>
        <end position="304"/>
    </location>
</feature>